<keyword evidence="2" id="KW-1133">Transmembrane helix</keyword>
<accession>A0ABY7ZZF1</accession>
<name>A0ABY7ZZF1_9ACTN</name>
<dbReference type="Proteomes" id="UP001219605">
    <property type="component" value="Chromosome"/>
</dbReference>
<feature type="signal peptide" evidence="3">
    <location>
        <begin position="1"/>
        <end position="17"/>
    </location>
</feature>
<feature type="transmembrane region" description="Helical" evidence="2">
    <location>
        <begin position="273"/>
        <end position="293"/>
    </location>
</feature>
<feature type="compositionally biased region" description="Low complexity" evidence="1">
    <location>
        <begin position="242"/>
        <end position="269"/>
    </location>
</feature>
<evidence type="ECO:0000313" key="4">
    <source>
        <dbReference type="EMBL" id="WDZ87269.1"/>
    </source>
</evidence>
<evidence type="ECO:0000256" key="1">
    <source>
        <dbReference type="SAM" id="MobiDB-lite"/>
    </source>
</evidence>
<keyword evidence="5" id="KW-1185">Reference proteome</keyword>
<keyword evidence="2" id="KW-0812">Transmembrane</keyword>
<evidence type="ECO:0008006" key="6">
    <source>
        <dbReference type="Google" id="ProtNLM"/>
    </source>
</evidence>
<protein>
    <recommendedName>
        <fullName evidence="6">Gram-positive cocci surface proteins LPxTG domain-containing protein</fullName>
    </recommendedName>
</protein>
<keyword evidence="3" id="KW-0732">Signal</keyword>
<dbReference type="RefSeq" id="WP_275034191.1">
    <property type="nucleotide sequence ID" value="NZ_CP118615.1"/>
</dbReference>
<evidence type="ECO:0000256" key="3">
    <source>
        <dbReference type="SAM" id="SignalP"/>
    </source>
</evidence>
<feature type="region of interest" description="Disordered" evidence="1">
    <location>
        <begin position="240"/>
        <end position="269"/>
    </location>
</feature>
<organism evidence="4 5">
    <name type="scientific">Micromonospora cathayae</name>
    <dbReference type="NCBI Taxonomy" id="3028804"/>
    <lineage>
        <taxon>Bacteria</taxon>
        <taxon>Bacillati</taxon>
        <taxon>Actinomycetota</taxon>
        <taxon>Actinomycetes</taxon>
        <taxon>Micromonosporales</taxon>
        <taxon>Micromonosporaceae</taxon>
        <taxon>Micromonospora</taxon>
    </lineage>
</organism>
<feature type="chain" id="PRO_5045426544" description="Gram-positive cocci surface proteins LPxTG domain-containing protein" evidence="3">
    <location>
        <begin position="18"/>
        <end position="298"/>
    </location>
</feature>
<evidence type="ECO:0000313" key="5">
    <source>
        <dbReference type="Proteomes" id="UP001219605"/>
    </source>
</evidence>
<reference evidence="4 5" key="1">
    <citation type="submission" date="2023-02" db="EMBL/GenBank/DDBJ databases">
        <authorList>
            <person name="Mo P."/>
        </authorList>
    </citation>
    <scope>NUCLEOTIDE SEQUENCE [LARGE SCALE GENOMIC DNA]</scope>
    <source>
        <strain evidence="4 5">HUAS 3</strain>
    </source>
</reference>
<proteinExistence type="predicted"/>
<gene>
    <name evidence="4" type="ORF">PVK37_13090</name>
</gene>
<keyword evidence="2" id="KW-0472">Membrane</keyword>
<evidence type="ECO:0000256" key="2">
    <source>
        <dbReference type="SAM" id="Phobius"/>
    </source>
</evidence>
<sequence length="298" mass="30603">MIRLTALAGLMASVALAAPSPVAGDDAEFTVYQTFTASAGSGDPGAPALAVWIRDAVACETSGGGSADLDRLAADFTLRADARVVFGVGLDDQEESEYGSAGVVLRGGPAEFLALAPVAGTEPGRVALDISCRASDGSWTTIVKHTWEHPGFESLPLLMPDAEVEQGAPVAVYDVTGVYQEQLVDPAVFTAEIDGIVATIEPADENGAAAVRPKEPPRPGVHVLTLTFEGRELVTPFVQRDGASAGPSPVAGSSSPAEPAAAAGPASSNPGRWAWPLTAGSALVVVLVTIVVLRRRRR</sequence>
<dbReference type="EMBL" id="CP118615">
    <property type="protein sequence ID" value="WDZ87269.1"/>
    <property type="molecule type" value="Genomic_DNA"/>
</dbReference>